<evidence type="ECO:0000313" key="2">
    <source>
        <dbReference type="EMBL" id="MER7186882.1"/>
    </source>
</evidence>
<evidence type="ECO:0000313" key="3">
    <source>
        <dbReference type="Proteomes" id="UP001474181"/>
    </source>
</evidence>
<dbReference type="InterPro" id="IPR036086">
    <property type="entry name" value="ParB/Sulfiredoxin_sf"/>
</dbReference>
<keyword evidence="3" id="KW-1185">Reference proteome</keyword>
<comment type="caution">
    <text evidence="2">The sequence shown here is derived from an EMBL/GenBank/DDBJ whole genome shotgun (WGS) entry which is preliminary data.</text>
</comment>
<feature type="region of interest" description="Disordered" evidence="1">
    <location>
        <begin position="143"/>
        <end position="181"/>
    </location>
</feature>
<name>A0ABV1XCW0_9ACTN</name>
<feature type="non-terminal residue" evidence="2">
    <location>
        <position position="181"/>
    </location>
</feature>
<proteinExistence type="predicted"/>
<dbReference type="Proteomes" id="UP001474181">
    <property type="component" value="Unassembled WGS sequence"/>
</dbReference>
<reference evidence="2 3" key="1">
    <citation type="submission" date="2024-06" db="EMBL/GenBank/DDBJ databases">
        <title>The Natural Products Discovery Center: Release of the First 8490 Sequenced Strains for Exploring Actinobacteria Biosynthetic Diversity.</title>
        <authorList>
            <person name="Kalkreuter E."/>
            <person name="Kautsar S.A."/>
            <person name="Yang D."/>
            <person name="Bader C.D."/>
            <person name="Teijaro C.N."/>
            <person name="Fluegel L."/>
            <person name="Davis C.M."/>
            <person name="Simpson J.R."/>
            <person name="Lauterbach L."/>
            <person name="Steele A.D."/>
            <person name="Gui C."/>
            <person name="Meng S."/>
            <person name="Li G."/>
            <person name="Viehrig K."/>
            <person name="Ye F."/>
            <person name="Su P."/>
            <person name="Kiefer A.F."/>
            <person name="Nichols A."/>
            <person name="Cepeda A.J."/>
            <person name="Yan W."/>
            <person name="Fan B."/>
            <person name="Jiang Y."/>
            <person name="Adhikari A."/>
            <person name="Zheng C.-J."/>
            <person name="Schuster L."/>
            <person name="Cowan T.M."/>
            <person name="Smanski M.J."/>
            <person name="Chevrette M.G."/>
            <person name="De Carvalho L.P.S."/>
            <person name="Shen B."/>
        </authorList>
    </citation>
    <scope>NUCLEOTIDE SEQUENCE [LARGE SCALE GENOMIC DNA]</scope>
    <source>
        <strain evidence="2 3">NPDC000234</strain>
    </source>
</reference>
<sequence length="181" mass="19491">MQSPLPPILVHRDTLRIIDGNHRVEAAKLRGDTTILARLVGGSERDAFALAVRSNIEHGLPLSRADRLAAAAEILRSHPEWSDRAVAATAGLSPTTVAGVRRTLCPEAVAEEMRTGVDGRLRPVDPGAGRERVRQAILRSPQSSLRQLARETGVSPNTVRSVRSRMLRSQGPAPAEFPGPP</sequence>
<gene>
    <name evidence="2" type="ORF">ABT404_46755</name>
</gene>
<evidence type="ECO:0000256" key="1">
    <source>
        <dbReference type="SAM" id="MobiDB-lite"/>
    </source>
</evidence>
<protein>
    <submittedName>
        <fullName evidence="2">ParB N-terminal domain-containing protein</fullName>
    </submittedName>
</protein>
<accession>A0ABV1XCW0</accession>
<dbReference type="EMBL" id="JBEPEK010000679">
    <property type="protein sequence ID" value="MER7186882.1"/>
    <property type="molecule type" value="Genomic_DNA"/>
</dbReference>
<dbReference type="SUPFAM" id="SSF110849">
    <property type="entry name" value="ParB/Sulfiredoxin"/>
    <property type="match status" value="1"/>
</dbReference>
<organism evidence="2 3">
    <name type="scientific">Streptomyces hyaluromycini</name>
    <dbReference type="NCBI Taxonomy" id="1377993"/>
    <lineage>
        <taxon>Bacteria</taxon>
        <taxon>Bacillati</taxon>
        <taxon>Actinomycetota</taxon>
        <taxon>Actinomycetes</taxon>
        <taxon>Kitasatosporales</taxon>
        <taxon>Streptomycetaceae</taxon>
        <taxon>Streptomyces</taxon>
    </lineage>
</organism>
<dbReference type="RefSeq" id="WP_350790901.1">
    <property type="nucleotide sequence ID" value="NZ_JBEPEK010000679.1"/>
</dbReference>